<name>A0A1R2ARH8_9CILI</name>
<keyword evidence="3 6" id="KW-0378">Hydrolase</keyword>
<dbReference type="Pfam" id="PF00481">
    <property type="entry name" value="PP2C"/>
    <property type="match status" value="1"/>
</dbReference>
<sequence length="284" mass="31157">MESSHKIETTYSAAFSAQKYISKINSGEYIPRGSSVSNYTCKEEPNMQFRPYMEDASKLIDSYLGDPNQGYFAVFDGHGGIEAVDYCKARLHEELRKCIQEFPDDIPQAFIKCFQKVDDQLRLTGAITSGTTATVSLLRKEGYQKVLYVANVGDSRAVLITSGGSDQLSYDHKGTDSAEIDRILKGEGIIIRGRVAGQLAVTRALGDHHLKSCGVSCIPNVCRRVITPNDVCLIIASDGVWDVVDHNTIRANKGKSSLDISSELVQRAIAMGSQDNICVVTVFF</sequence>
<dbReference type="InterPro" id="IPR015655">
    <property type="entry name" value="PP2C"/>
</dbReference>
<dbReference type="InterPro" id="IPR036457">
    <property type="entry name" value="PPM-type-like_dom_sf"/>
</dbReference>
<dbReference type="PANTHER" id="PTHR47992">
    <property type="entry name" value="PROTEIN PHOSPHATASE"/>
    <property type="match status" value="1"/>
</dbReference>
<dbReference type="PROSITE" id="PS01032">
    <property type="entry name" value="PPM_1"/>
    <property type="match status" value="1"/>
</dbReference>
<dbReference type="EMBL" id="MPUH01001560">
    <property type="protein sequence ID" value="OMJ67119.1"/>
    <property type="molecule type" value="Genomic_DNA"/>
</dbReference>
<keyword evidence="4 6" id="KW-0904">Protein phosphatase</keyword>
<evidence type="ECO:0000259" key="7">
    <source>
        <dbReference type="PROSITE" id="PS51746"/>
    </source>
</evidence>
<dbReference type="Gene3D" id="3.60.40.10">
    <property type="entry name" value="PPM-type phosphatase domain"/>
    <property type="match status" value="1"/>
</dbReference>
<evidence type="ECO:0000256" key="4">
    <source>
        <dbReference type="ARBA" id="ARBA00022912"/>
    </source>
</evidence>
<reference evidence="8 9" key="1">
    <citation type="submission" date="2016-11" db="EMBL/GenBank/DDBJ databases">
        <title>The macronuclear genome of Stentor coeruleus: a giant cell with tiny introns.</title>
        <authorList>
            <person name="Slabodnick M."/>
            <person name="Ruby J.G."/>
            <person name="Reiff S.B."/>
            <person name="Swart E.C."/>
            <person name="Gosai S."/>
            <person name="Prabakaran S."/>
            <person name="Witkowska E."/>
            <person name="Larue G.E."/>
            <person name="Fisher S."/>
            <person name="Freeman R.M."/>
            <person name="Gunawardena J."/>
            <person name="Chu W."/>
            <person name="Stover N.A."/>
            <person name="Gregory B.D."/>
            <person name="Nowacki M."/>
            <person name="Derisi J."/>
            <person name="Roy S.W."/>
            <person name="Marshall W.F."/>
            <person name="Sood P."/>
        </authorList>
    </citation>
    <scope>NUCLEOTIDE SEQUENCE [LARGE SCALE GENOMIC DNA]</scope>
    <source>
        <strain evidence="8">WM001</strain>
    </source>
</reference>
<evidence type="ECO:0000256" key="5">
    <source>
        <dbReference type="ARBA" id="ARBA00023136"/>
    </source>
</evidence>
<dbReference type="OrthoDB" id="10264738at2759"/>
<protein>
    <recommendedName>
        <fullName evidence="7">PPM-type phosphatase domain-containing protein</fullName>
    </recommendedName>
</protein>
<proteinExistence type="inferred from homology"/>
<evidence type="ECO:0000256" key="2">
    <source>
        <dbReference type="ARBA" id="ARBA00022723"/>
    </source>
</evidence>
<dbReference type="GO" id="GO:0004722">
    <property type="term" value="F:protein serine/threonine phosphatase activity"/>
    <property type="evidence" value="ECO:0007669"/>
    <property type="project" value="InterPro"/>
</dbReference>
<feature type="domain" description="PPM-type phosphatase" evidence="7">
    <location>
        <begin position="39"/>
        <end position="284"/>
    </location>
</feature>
<comment type="caution">
    <text evidence="8">The sequence shown here is derived from an EMBL/GenBank/DDBJ whole genome shotgun (WGS) entry which is preliminary data.</text>
</comment>
<evidence type="ECO:0000313" key="8">
    <source>
        <dbReference type="EMBL" id="OMJ67119.1"/>
    </source>
</evidence>
<evidence type="ECO:0000256" key="3">
    <source>
        <dbReference type="ARBA" id="ARBA00022801"/>
    </source>
</evidence>
<dbReference type="Proteomes" id="UP000187209">
    <property type="component" value="Unassembled WGS sequence"/>
</dbReference>
<keyword evidence="9" id="KW-1185">Reference proteome</keyword>
<dbReference type="GO" id="GO:0046872">
    <property type="term" value="F:metal ion binding"/>
    <property type="evidence" value="ECO:0007669"/>
    <property type="project" value="UniProtKB-KW"/>
</dbReference>
<comment type="subcellular location">
    <subcellularLocation>
        <location evidence="1">Membrane</location>
        <topology evidence="1">Peripheral membrane protein</topology>
    </subcellularLocation>
</comment>
<dbReference type="CDD" id="cd00143">
    <property type="entry name" value="PP2Cc"/>
    <property type="match status" value="1"/>
</dbReference>
<dbReference type="InterPro" id="IPR000222">
    <property type="entry name" value="PP2C_BS"/>
</dbReference>
<dbReference type="AlphaFoldDB" id="A0A1R2ARH8"/>
<accession>A0A1R2ARH8</accession>
<gene>
    <name evidence="8" type="ORF">SteCoe_35800</name>
</gene>
<comment type="similarity">
    <text evidence="6">Belongs to the PP2C family.</text>
</comment>
<keyword evidence="5" id="KW-0472">Membrane</keyword>
<dbReference type="InterPro" id="IPR001932">
    <property type="entry name" value="PPM-type_phosphatase-like_dom"/>
</dbReference>
<dbReference type="SUPFAM" id="SSF81606">
    <property type="entry name" value="PP2C-like"/>
    <property type="match status" value="1"/>
</dbReference>
<organism evidence="8 9">
    <name type="scientific">Stentor coeruleus</name>
    <dbReference type="NCBI Taxonomy" id="5963"/>
    <lineage>
        <taxon>Eukaryota</taxon>
        <taxon>Sar</taxon>
        <taxon>Alveolata</taxon>
        <taxon>Ciliophora</taxon>
        <taxon>Postciliodesmatophora</taxon>
        <taxon>Heterotrichea</taxon>
        <taxon>Heterotrichida</taxon>
        <taxon>Stentoridae</taxon>
        <taxon>Stentor</taxon>
    </lineage>
</organism>
<dbReference type="PROSITE" id="PS51746">
    <property type="entry name" value="PPM_2"/>
    <property type="match status" value="1"/>
</dbReference>
<evidence type="ECO:0000313" key="9">
    <source>
        <dbReference type="Proteomes" id="UP000187209"/>
    </source>
</evidence>
<dbReference type="GO" id="GO:0016020">
    <property type="term" value="C:membrane"/>
    <property type="evidence" value="ECO:0007669"/>
    <property type="project" value="UniProtKB-SubCell"/>
</dbReference>
<dbReference type="SMART" id="SM00332">
    <property type="entry name" value="PP2Cc"/>
    <property type="match status" value="1"/>
</dbReference>
<keyword evidence="2" id="KW-0479">Metal-binding</keyword>
<evidence type="ECO:0000256" key="6">
    <source>
        <dbReference type="RuleBase" id="RU003465"/>
    </source>
</evidence>
<evidence type="ECO:0000256" key="1">
    <source>
        <dbReference type="ARBA" id="ARBA00004170"/>
    </source>
</evidence>
<dbReference type="SMART" id="SM00331">
    <property type="entry name" value="PP2C_SIG"/>
    <property type="match status" value="1"/>
</dbReference>